<evidence type="ECO:0000313" key="3">
    <source>
        <dbReference type="Proteomes" id="UP000078512"/>
    </source>
</evidence>
<keyword evidence="1" id="KW-0812">Transmembrane</keyword>
<evidence type="ECO:0000256" key="1">
    <source>
        <dbReference type="SAM" id="Phobius"/>
    </source>
</evidence>
<dbReference type="Proteomes" id="UP000078512">
    <property type="component" value="Unassembled WGS sequence"/>
</dbReference>
<keyword evidence="1" id="KW-1133">Transmembrane helix</keyword>
<protein>
    <submittedName>
        <fullName evidence="2">Uncharacterized protein</fullName>
    </submittedName>
</protein>
<feature type="transmembrane region" description="Helical" evidence="1">
    <location>
        <begin position="41"/>
        <end position="61"/>
    </location>
</feature>
<dbReference type="AlphaFoldDB" id="A0A197JX44"/>
<keyword evidence="3" id="KW-1185">Reference proteome</keyword>
<keyword evidence="1" id="KW-0472">Membrane</keyword>
<organism evidence="2 3">
    <name type="scientific">Linnemannia elongata AG-77</name>
    <dbReference type="NCBI Taxonomy" id="1314771"/>
    <lineage>
        <taxon>Eukaryota</taxon>
        <taxon>Fungi</taxon>
        <taxon>Fungi incertae sedis</taxon>
        <taxon>Mucoromycota</taxon>
        <taxon>Mortierellomycotina</taxon>
        <taxon>Mortierellomycetes</taxon>
        <taxon>Mortierellales</taxon>
        <taxon>Mortierellaceae</taxon>
        <taxon>Linnemannia</taxon>
    </lineage>
</organism>
<sequence>MCGTIAVVAWDGLIVVGIILLILWILSLANVIHIQTRGLEHIFIALAVVFIIAWIFCRFCYHRRRGGRTVVV</sequence>
<reference evidence="2 3" key="1">
    <citation type="submission" date="2016-05" db="EMBL/GenBank/DDBJ databases">
        <title>Genome sequencing reveals origins of a unique bacterial endosymbiosis in the earliest lineages of terrestrial Fungi.</title>
        <authorList>
            <consortium name="DOE Joint Genome Institute"/>
            <person name="Uehling J."/>
            <person name="Gryganskyi A."/>
            <person name="Hameed K."/>
            <person name="Tschaplinski T."/>
            <person name="Misztal P."/>
            <person name="Wu S."/>
            <person name="Desiro A."/>
            <person name="Vande Pol N."/>
            <person name="Du Z.-Y."/>
            <person name="Zienkiewicz A."/>
            <person name="Zienkiewicz K."/>
            <person name="Morin E."/>
            <person name="Tisserant E."/>
            <person name="Splivallo R."/>
            <person name="Hainaut M."/>
            <person name="Henrissat B."/>
            <person name="Ohm R."/>
            <person name="Kuo A."/>
            <person name="Yan J."/>
            <person name="Lipzen A."/>
            <person name="Nolan M."/>
            <person name="Labutti K."/>
            <person name="Barry K."/>
            <person name="Goldstein A."/>
            <person name="Labbe J."/>
            <person name="Schadt C."/>
            <person name="Tuskan G."/>
            <person name="Grigoriev I."/>
            <person name="Martin F."/>
            <person name="Vilgalys R."/>
            <person name="Bonito G."/>
        </authorList>
    </citation>
    <scope>NUCLEOTIDE SEQUENCE [LARGE SCALE GENOMIC DNA]</scope>
    <source>
        <strain evidence="2 3">AG-77</strain>
    </source>
</reference>
<feature type="transmembrane region" description="Helical" evidence="1">
    <location>
        <begin position="7"/>
        <end position="29"/>
    </location>
</feature>
<proteinExistence type="predicted"/>
<name>A0A197JX44_9FUNG</name>
<gene>
    <name evidence="2" type="ORF">K457DRAFT_19758</name>
</gene>
<evidence type="ECO:0000313" key="2">
    <source>
        <dbReference type="EMBL" id="OAQ28844.1"/>
    </source>
</evidence>
<accession>A0A197JX44</accession>
<dbReference type="EMBL" id="KV442045">
    <property type="protein sequence ID" value="OAQ28844.1"/>
    <property type="molecule type" value="Genomic_DNA"/>
</dbReference>